<feature type="region of interest" description="Disordered" evidence="1">
    <location>
        <begin position="1"/>
        <end position="95"/>
    </location>
</feature>
<evidence type="ECO:0000313" key="2">
    <source>
        <dbReference type="EMBL" id="KAJ1213581.1"/>
    </source>
</evidence>
<name>A0AAV7WLH7_PLEWA</name>
<protein>
    <submittedName>
        <fullName evidence="2">Uncharacterized protein</fullName>
    </submittedName>
</protein>
<evidence type="ECO:0000256" key="1">
    <source>
        <dbReference type="SAM" id="MobiDB-lite"/>
    </source>
</evidence>
<accession>A0AAV7WLH7</accession>
<dbReference type="Proteomes" id="UP001066276">
    <property type="component" value="Chromosome 1_1"/>
</dbReference>
<comment type="caution">
    <text evidence="2">The sequence shown here is derived from an EMBL/GenBank/DDBJ whole genome shotgun (WGS) entry which is preliminary data.</text>
</comment>
<dbReference type="EMBL" id="JANPWB010000001">
    <property type="protein sequence ID" value="KAJ1213581.1"/>
    <property type="molecule type" value="Genomic_DNA"/>
</dbReference>
<reference evidence="2" key="1">
    <citation type="journal article" date="2022" name="bioRxiv">
        <title>Sequencing and chromosome-scale assembly of the giantPleurodeles waltlgenome.</title>
        <authorList>
            <person name="Brown T."/>
            <person name="Elewa A."/>
            <person name="Iarovenko S."/>
            <person name="Subramanian E."/>
            <person name="Araus A.J."/>
            <person name="Petzold A."/>
            <person name="Susuki M."/>
            <person name="Suzuki K.-i.T."/>
            <person name="Hayashi T."/>
            <person name="Toyoda A."/>
            <person name="Oliveira C."/>
            <person name="Osipova E."/>
            <person name="Leigh N.D."/>
            <person name="Simon A."/>
            <person name="Yun M.H."/>
        </authorList>
    </citation>
    <scope>NUCLEOTIDE SEQUENCE</scope>
    <source>
        <strain evidence="2">20211129_DDA</strain>
        <tissue evidence="2">Liver</tissue>
    </source>
</reference>
<gene>
    <name evidence="2" type="ORF">NDU88_001215</name>
</gene>
<organism evidence="2 3">
    <name type="scientific">Pleurodeles waltl</name>
    <name type="common">Iberian ribbed newt</name>
    <dbReference type="NCBI Taxonomy" id="8319"/>
    <lineage>
        <taxon>Eukaryota</taxon>
        <taxon>Metazoa</taxon>
        <taxon>Chordata</taxon>
        <taxon>Craniata</taxon>
        <taxon>Vertebrata</taxon>
        <taxon>Euteleostomi</taxon>
        <taxon>Amphibia</taxon>
        <taxon>Batrachia</taxon>
        <taxon>Caudata</taxon>
        <taxon>Salamandroidea</taxon>
        <taxon>Salamandridae</taxon>
        <taxon>Pleurodelinae</taxon>
        <taxon>Pleurodeles</taxon>
    </lineage>
</organism>
<sequence length="141" mass="15219">MGGCEGLRNPDPGRKYPGGTVDGLRADPEEEGVVKQRIRKKDAEPSGVLNPEQDEGRRKLFSTRGEEVSKEESGTGGPAAVLKDKRRRRGGGALINAEAETAEDVWEERRSRQTGHVLGRTWPNQLLATAKTGVGEAGICL</sequence>
<keyword evidence="3" id="KW-1185">Reference proteome</keyword>
<dbReference type="AlphaFoldDB" id="A0AAV7WLH7"/>
<feature type="compositionally biased region" description="Basic and acidic residues" evidence="1">
    <location>
        <begin position="54"/>
        <end position="73"/>
    </location>
</feature>
<evidence type="ECO:0000313" key="3">
    <source>
        <dbReference type="Proteomes" id="UP001066276"/>
    </source>
</evidence>
<proteinExistence type="predicted"/>